<dbReference type="GO" id="GO:1990841">
    <property type="term" value="F:promoter-specific chromatin binding"/>
    <property type="evidence" value="ECO:0007669"/>
    <property type="project" value="TreeGrafter"/>
</dbReference>
<evidence type="ECO:0000256" key="4">
    <source>
        <dbReference type="ARBA" id="ARBA00023242"/>
    </source>
</evidence>
<dbReference type="Proteomes" id="UP000007799">
    <property type="component" value="Unassembled WGS sequence"/>
</dbReference>
<gene>
    <name evidence="6" type="ORF">PTSG_03455</name>
</gene>
<dbReference type="GeneID" id="16076627"/>
<protein>
    <recommendedName>
        <fullName evidence="8">Transcription initiation factor TFIID subunit 10</fullName>
    </recommendedName>
</protein>
<keyword evidence="7" id="KW-1185">Reference proteome</keyword>
<dbReference type="PRINTS" id="PR01443">
    <property type="entry name" value="TFIID30KDSUB"/>
</dbReference>
<evidence type="ECO:0000313" key="6">
    <source>
        <dbReference type="EMBL" id="EGD82806.1"/>
    </source>
</evidence>
<dbReference type="KEGG" id="sre:PTSG_03455"/>
<keyword evidence="2" id="KW-0805">Transcription regulation</keyword>
<proteinExistence type="inferred from homology"/>
<dbReference type="EMBL" id="GL832961">
    <property type="protein sequence ID" value="EGD82806.1"/>
    <property type="molecule type" value="Genomic_DNA"/>
</dbReference>
<dbReference type="PANTHER" id="PTHR21242:SF0">
    <property type="entry name" value="TRANSCRIPTION INITIATION FACTOR TFIID SUBUNIT 10"/>
    <property type="match status" value="1"/>
</dbReference>
<dbReference type="GO" id="GO:0006367">
    <property type="term" value="P:transcription initiation at RNA polymerase II promoter"/>
    <property type="evidence" value="ECO:0007669"/>
    <property type="project" value="TreeGrafter"/>
</dbReference>
<dbReference type="InterPro" id="IPR003923">
    <property type="entry name" value="TAF10"/>
</dbReference>
<dbReference type="InParanoid" id="F2U590"/>
<comment type="similarity">
    <text evidence="5">Belongs to the TAF10 family.</text>
</comment>
<dbReference type="OrthoDB" id="154356at2759"/>
<dbReference type="GO" id="GO:0016251">
    <property type="term" value="F:RNA polymerase II general transcription initiation factor activity"/>
    <property type="evidence" value="ECO:0007669"/>
    <property type="project" value="TreeGrafter"/>
</dbReference>
<dbReference type="AlphaFoldDB" id="F2U590"/>
<keyword evidence="4" id="KW-0539">Nucleus</keyword>
<reference evidence="6" key="1">
    <citation type="submission" date="2009-08" db="EMBL/GenBank/DDBJ databases">
        <title>Annotation of Salpingoeca rosetta.</title>
        <authorList>
            <consortium name="The Broad Institute Genome Sequencing Platform"/>
            <person name="Russ C."/>
            <person name="Cuomo C."/>
            <person name="Burger G."/>
            <person name="Gray M.W."/>
            <person name="Holland P.W.H."/>
            <person name="King N."/>
            <person name="Lang F.B.F."/>
            <person name="Roger A.J."/>
            <person name="Ruiz-Trillo I."/>
            <person name="Young S.K."/>
            <person name="Zeng Q."/>
            <person name="Gargeya S."/>
            <person name="Alvarado L."/>
            <person name="Berlin A."/>
            <person name="Chapman S.B."/>
            <person name="Chen Z."/>
            <person name="Freedman E."/>
            <person name="Gellesch M."/>
            <person name="Goldberg J."/>
            <person name="Griggs A."/>
            <person name="Gujja S."/>
            <person name="Heilman E."/>
            <person name="Heiman D."/>
            <person name="Howarth C."/>
            <person name="Mehta T."/>
            <person name="Neiman D."/>
            <person name="Pearson M."/>
            <person name="Roberts A."/>
            <person name="Saif S."/>
            <person name="Shea T."/>
            <person name="Shenoy N."/>
            <person name="Sisk P."/>
            <person name="Stolte C."/>
            <person name="Sykes S."/>
            <person name="White J."/>
            <person name="Yandava C."/>
            <person name="Haas B."/>
            <person name="Nusbaum C."/>
            <person name="Birren B."/>
        </authorList>
    </citation>
    <scope>NUCLEOTIDE SEQUENCE [LARGE SCALE GENOMIC DNA]</scope>
    <source>
        <strain evidence="6">ATCC 50818</strain>
    </source>
</reference>
<organism evidence="7">
    <name type="scientific">Salpingoeca rosetta (strain ATCC 50818 / BSB-021)</name>
    <dbReference type="NCBI Taxonomy" id="946362"/>
    <lineage>
        <taxon>Eukaryota</taxon>
        <taxon>Choanoflagellata</taxon>
        <taxon>Craspedida</taxon>
        <taxon>Salpingoecidae</taxon>
        <taxon>Salpingoeca</taxon>
    </lineage>
</organism>
<name>F2U590_SALR5</name>
<dbReference type="Pfam" id="PF03540">
    <property type="entry name" value="TAF10"/>
    <property type="match status" value="1"/>
</dbReference>
<dbReference type="PANTHER" id="PTHR21242">
    <property type="entry name" value="TRANSCRIPTION INITIATION FACTOR TFIID SUBUNIT 10"/>
    <property type="match status" value="1"/>
</dbReference>
<dbReference type="GO" id="GO:0005669">
    <property type="term" value="C:transcription factor TFIID complex"/>
    <property type="evidence" value="ECO:0007669"/>
    <property type="project" value="TreeGrafter"/>
</dbReference>
<dbReference type="STRING" id="946362.F2U590"/>
<evidence type="ECO:0000256" key="3">
    <source>
        <dbReference type="ARBA" id="ARBA00023163"/>
    </source>
</evidence>
<sequence>MSDDTFVTEPELASLLSSIKHFVPLIPDEVVKQCLATAGVETDDENVIRLVSLAAQKFVSDVARDAYRYNQHRLNDAKKKTVVKDRENTLTMEDLSHALTDHNMTVVKPQYYL</sequence>
<dbReference type="eggNOG" id="KOG3423">
    <property type="taxonomic scope" value="Eukaryota"/>
</dbReference>
<dbReference type="OMA" id="GFECDDV"/>
<accession>F2U590</accession>
<evidence type="ECO:0008006" key="8">
    <source>
        <dbReference type="Google" id="ProtNLM"/>
    </source>
</evidence>
<dbReference type="GO" id="GO:0000124">
    <property type="term" value="C:SAGA complex"/>
    <property type="evidence" value="ECO:0007669"/>
    <property type="project" value="TreeGrafter"/>
</dbReference>
<dbReference type="CDD" id="cd07982">
    <property type="entry name" value="HFD_TAF10"/>
    <property type="match status" value="1"/>
</dbReference>
<evidence type="ECO:0000313" key="7">
    <source>
        <dbReference type="Proteomes" id="UP000007799"/>
    </source>
</evidence>
<dbReference type="RefSeq" id="XP_004996041.1">
    <property type="nucleotide sequence ID" value="XM_004995984.1"/>
</dbReference>
<evidence type="ECO:0000256" key="2">
    <source>
        <dbReference type="ARBA" id="ARBA00023015"/>
    </source>
</evidence>
<comment type="subcellular location">
    <subcellularLocation>
        <location evidence="1">Nucleus</location>
    </subcellularLocation>
</comment>
<evidence type="ECO:0000256" key="1">
    <source>
        <dbReference type="ARBA" id="ARBA00004123"/>
    </source>
</evidence>
<keyword evidence="3" id="KW-0804">Transcription</keyword>
<evidence type="ECO:0000256" key="5">
    <source>
        <dbReference type="ARBA" id="ARBA00025730"/>
    </source>
</evidence>